<evidence type="ECO:0000313" key="1">
    <source>
        <dbReference type="EMBL" id="SIT20889.1"/>
    </source>
</evidence>
<dbReference type="Proteomes" id="UP000186917">
    <property type="component" value="Unassembled WGS sequence"/>
</dbReference>
<name>A0A173MD36_9BACT</name>
<dbReference type="RefSeq" id="WP_076379927.1">
    <property type="nucleotide sequence ID" value="NZ_AP017422.1"/>
</dbReference>
<reference evidence="2" key="1">
    <citation type="submission" date="2017-01" db="EMBL/GenBank/DDBJ databases">
        <authorList>
            <person name="Varghese N."/>
            <person name="Submissions S."/>
        </authorList>
    </citation>
    <scope>NUCLEOTIDE SEQUENCE [LARGE SCALE GENOMIC DNA]</scope>
    <source>
        <strain evidence="2">DSM 21054</strain>
    </source>
</reference>
<sequence>MANTLEQIKQNLIAKASSAGGQLQLDNSIIQSDCYAQVLQAAKVTQIPVQVDKTTPANDIYITGTTLFIKGTATLYNGTVPDFMLQLTGEEATTRTAQFSGTLSSLNITQLNTLGLIATNPSLPSIALPNVTLLGASNPPKGGYATLSVSLQTSTESWPALLPDIGISLTGIGIALTTSAGGSSSLGITGNFLLPNTSSGKQVNITVTIPTSTLATPVWSIGLSAAQGATLINLGDISTLLAGTNVFSQLPPGLSGVGGFGLVALQINFTQSAGSFSIQKIAAQIGCNNWPVGPADKPIFTITSAGVNITVQDPFISASRSISTFIYGNFQIDPTDSTTNLSINMSIPPGNADWVLNAYGEVDLKNVSVFNKLPGGIDAGSLNLPAAVAGNTLALNYFTISFNPSSLQLSYITFSVAVNATWWIIDQSFGIANPMLQVYIPGASLPSPPPLSVSAAGQILLPDDVVLNLAAAYAKGGPWSFNAALAPGSVINVIKLAQKLIGSEVNPDSALGLDTLNITALSMGVVSNPATQQTTYTVSGTTVGNWNTTFGVLPAINAVADFSVTYNGGTSGSIGLTMDVFGISFKVTYAFTTTNTYSLGLEWQGFSFVYDSKSDTITAKGGDWTLGGILTALINEIDPSQDFSLPDPWSLLNSISLKGLELSINLTSKTVSLKYNLSSPIKLFFINITGLSVSVENNSQVNVQLEGSYLDGKPIPKWDAASQSPPAVPGSGSDLFDLKFLALGQHVSLTGLDKVNKVQAALANYEKYLAPPDQGGNTVPVKQTPATPTTGTLVFNANNSWMIAADFTVAKFYQLQFVFDDPDLYGLRIGIANGATYFAGLDFEILYKKITDTIGMYQVILQLPDEFRHIELGEVSITLPNVLVQVYTNGNFYVDFGFPASITDFSRSFSIQVFPFVGYGGFYFGMLSGATSTSVPVTQYGQFNPVIVAGLGLSLGVGKTIEAGILSAGLSLTVVGIFEGVLGFYTCYADSSKTATYYRFSATVGIVGHIYGQVNFAIISAQFDILAYIYATLVIESHRAIPINFQAGVTIRLTVRINLGLFKISISLSFSATISASFSIGTDTWNQALWNNPCVGSGAAALVLADNETYKLVWQPLQYDSGLAAAPAMQLYFIPHLTIGEGAANATAAQYVAMLYIDAPAATATVDNSSLGSLARGVLAWCVNAIVNSGTAHTTYSQLIAQEVTVQQLTALMCVFNNQQDNQAPFNYNNPITNGYDVKGFLQAYFTDGAGTTINISAVAQDTDTTLNAAVFPPMPDLQLQATLNGNTVANADFATTNMTGTQNYIGDVTAILNMLNANYSSNTATVNDAACLSSVDNSGVAIETNLSMATFFFTDFINLVGKQMIRQALDYVNGQQVTSVNIGDLLNNVCTPGNIISLSGMASRFLLHGLRLPTPPVAASGAIEPLYVLTGQQFTIPALQAGKDAFSVTLQKAESTNWISFNKDAKATALPVVISSTEMTRITDTAAATLAAAIQPGYPAPAPVYYDGQQSFTLGSPALWQYPGDYFAGEANQPYILKLPSHLQNELAAYQGAAPVFTVQYLDTTVADPKPVAVNNYVWATTVAVTVQKVTAGNVITSPLQGNMYNLTGADDTGVHFLESLVAYLNSAAGKGFSGQVQLLYQPDPTTNSKGGYVSAASNTTMPPDKVAIAIVQANLSTETNPEQGFMLNKVALGDVVAPSNTLNTFADFVTLLWECSIVRSGGFYLYYNDVAAGNAGLPDALFDGNNSAKLELLITYNSFVAQPFLNSMVIGDAINYNNTSVYAQSASFMLRSSMMLQGNIGYVLKRANPGEYTPPADPDTPPSITEDGIYLGNQFNLLGVSLPANPLYQNLLPSGPVDGDNTQDRQTVTEDGLWHYTGIMPYNSFVAGIANKWNITDPYAGIGTTATLLLNWQDMFGNTLPLPADKEKLNIPVLYTDNIVAVSQWPSASVSYQFAGDGTVNPVCNVSFVFNTGRYAQGDQSSKENAAADVITWARLWFQLSHSADIQMTWTVSVNATAALPAGVVQPVNITQLLQQFVTPVVDYLYAVAQGATPPAAPGSYVLAQTIDPANVTSYQYIFALAAAITISRTQNVDPDFASVAGVASAVTPVQPYMQSAASGDASLLYFAQTFEAAFNNPASSVVYKVATATNVTTASSDPVAAAPVWIVRFDTAGKQGISISYQQDTAHYLAPIPLATSLQNISAPVIGYQTGVPFNPQAQGVTTNFTSIDLDNWCLQLLEAIDKFLSPAYAVPAFLLDNGTSLQKVLDAKQLIAEAIAGMVDYIIEPSDTPDANGFNNAQQKWYQQLLIQLSAAYEYSAAVQRPVSVQSCWGGLNTDPPFEGAAPRLYGKVSGVFEPGEQSSTEQNAVFSAAKLPVAAGDSWLTFMFRIDNSQSQSADFSAVNFEVSHIEWQYEQVEGIDGYLASSWLLLLIPQTLPVTYTSAGEMSIPVPLKAYPFSPYVTGQSGNYPSLVAANTPDPVSVARSWDYVYTYQAPAAAQDTTVMQVQFNVTPPDRSALHNNNAALNLNQALVQFTAMYPQLSSDFDAYLVNVKAAGDGNSAYAANAVNAFVSILNIIGNAWKLSANQVNPFKPSVTKEWVKVKAGTDVLAKVVLKYTVEETENVQLPQPPLIINVTPDKSNTRELVPLVDIAGYDRIASTVGNTTSYTYISQADQTPLLYSNRNVVPGRSATLQSLDVFETQNAVAGLQLKRNLDLLLVKGSTTEWQTTNPLFVYQTPLVMFYSIYQPLFSLDAVINIASIPSSDGTLPQQRSLPDQLLAWANALTVHITDLTSLTVKVECMYEYQMGTSGLMVSIPVLLLPPYTVTIADKGAAFANMLAASMQLWLNAHAPVSVTAQWTFSLQVYSAFGSNLPLLSREFNLPLTAIL</sequence>
<dbReference type="STRING" id="477680.SAMN05421788_10573"/>
<gene>
    <name evidence="1" type="ORF">SAMN05421788_10573</name>
</gene>
<dbReference type="EMBL" id="FTOR01000005">
    <property type="protein sequence ID" value="SIT20889.1"/>
    <property type="molecule type" value="Genomic_DNA"/>
</dbReference>
<evidence type="ECO:0000313" key="2">
    <source>
        <dbReference type="Proteomes" id="UP000186917"/>
    </source>
</evidence>
<keyword evidence="2" id="KW-1185">Reference proteome</keyword>
<accession>A0A173MD36</accession>
<dbReference type="OrthoDB" id="8248741at2"/>
<proteinExistence type="predicted"/>
<organism evidence="1 2">
    <name type="scientific">Filimonas lacunae</name>
    <dbReference type="NCBI Taxonomy" id="477680"/>
    <lineage>
        <taxon>Bacteria</taxon>
        <taxon>Pseudomonadati</taxon>
        <taxon>Bacteroidota</taxon>
        <taxon>Chitinophagia</taxon>
        <taxon>Chitinophagales</taxon>
        <taxon>Chitinophagaceae</taxon>
        <taxon>Filimonas</taxon>
    </lineage>
</organism>
<dbReference type="KEGG" id="fln:FLA_1482"/>
<evidence type="ECO:0008006" key="3">
    <source>
        <dbReference type="Google" id="ProtNLM"/>
    </source>
</evidence>
<protein>
    <recommendedName>
        <fullName evidence="3">LysM domain-containing protein</fullName>
    </recommendedName>
</protein>